<dbReference type="Gene3D" id="3.40.390.10">
    <property type="entry name" value="Collagenase (Catalytic Domain)"/>
    <property type="match status" value="2"/>
</dbReference>
<sequence>MEIAGAAVYRPNVATAHQVDGAAAPSADCDSAQRSVLEDALGWCRAYAEGGAAAASSGDAGKLEEYFKSSSAKTRGTVADVFNRVASGCGSSAGGASRTHCADICPGATATVASSRTLSPGSRVKGTEDYGCYGYECARGLSPEQNINHADAYALFTNAIAVGC</sequence>
<dbReference type="Proteomes" id="UP000294003">
    <property type="component" value="Unassembled WGS sequence"/>
</dbReference>
<evidence type="ECO:0000256" key="7">
    <source>
        <dbReference type="ARBA" id="ARBA00022801"/>
    </source>
</evidence>
<comment type="caution">
    <text evidence="12">The sequence shown here is derived from an EMBL/GenBank/DDBJ whole genome shotgun (WGS) entry which is preliminary data.</text>
</comment>
<dbReference type="InterPro" id="IPR024079">
    <property type="entry name" value="MetalloPept_cat_dom_sf"/>
</dbReference>
<dbReference type="PRINTS" id="PR00768">
    <property type="entry name" value="DEUTEROLYSIN"/>
</dbReference>
<keyword evidence="5 11" id="KW-0479">Metal-binding</keyword>
<protein>
    <recommendedName>
        <fullName evidence="11">Neutral protease 2</fullName>
        <ecNumber evidence="11">3.4.24.39</ecNumber>
    </recommendedName>
    <alternativeName>
        <fullName evidence="11">Deuterolysin</fullName>
    </alternativeName>
</protein>
<proteinExistence type="inferred from homology"/>
<organism evidence="12 13">
    <name type="scientific">Monosporascus cannonballus</name>
    <dbReference type="NCBI Taxonomy" id="155416"/>
    <lineage>
        <taxon>Eukaryota</taxon>
        <taxon>Fungi</taxon>
        <taxon>Dikarya</taxon>
        <taxon>Ascomycota</taxon>
        <taxon>Pezizomycotina</taxon>
        <taxon>Sordariomycetes</taxon>
        <taxon>Xylariomycetidae</taxon>
        <taxon>Xylariales</taxon>
        <taxon>Xylariales incertae sedis</taxon>
        <taxon>Monosporascus</taxon>
    </lineage>
</organism>
<dbReference type="EC" id="3.4.24.39" evidence="11"/>
<keyword evidence="9 11" id="KW-0482">Metalloprotease</keyword>
<comment type="subcellular location">
    <subcellularLocation>
        <location evidence="11">Secreted</location>
    </subcellularLocation>
</comment>
<evidence type="ECO:0000256" key="5">
    <source>
        <dbReference type="ARBA" id="ARBA00022723"/>
    </source>
</evidence>
<keyword evidence="7 11" id="KW-0378">Hydrolase</keyword>
<evidence type="ECO:0000256" key="11">
    <source>
        <dbReference type="RuleBase" id="RU361126"/>
    </source>
</evidence>
<dbReference type="EMBL" id="QJNS01000038">
    <property type="protein sequence ID" value="RYO91637.1"/>
    <property type="molecule type" value="Genomic_DNA"/>
</dbReference>
<evidence type="ECO:0000256" key="1">
    <source>
        <dbReference type="ARBA" id="ARBA00001187"/>
    </source>
</evidence>
<keyword evidence="11" id="KW-0964">Secreted</keyword>
<dbReference type="PANTHER" id="PTHR37016:SF2">
    <property type="entry name" value="NEUTRAL PROTEASE 2 HOMOLOG SNOG_02177"/>
    <property type="match status" value="1"/>
</dbReference>
<comment type="similarity">
    <text evidence="2 11">Belongs to the peptidase M35 family.</text>
</comment>
<dbReference type="InterPro" id="IPR001384">
    <property type="entry name" value="Peptidase_M35"/>
</dbReference>
<dbReference type="SUPFAM" id="SSF55486">
    <property type="entry name" value="Metalloproteases ('zincins'), catalytic domain"/>
    <property type="match status" value="1"/>
</dbReference>
<reference evidence="12 13" key="1">
    <citation type="submission" date="2018-06" db="EMBL/GenBank/DDBJ databases">
        <title>Complete Genomes of Monosporascus.</title>
        <authorList>
            <person name="Robinson A.J."/>
            <person name="Natvig D.O."/>
        </authorList>
    </citation>
    <scope>NUCLEOTIDE SEQUENCE [LARGE SCALE GENOMIC DNA]</scope>
    <source>
        <strain evidence="12 13">CBS 609.92</strain>
    </source>
</reference>
<keyword evidence="10" id="KW-0865">Zymogen</keyword>
<evidence type="ECO:0000256" key="8">
    <source>
        <dbReference type="ARBA" id="ARBA00022833"/>
    </source>
</evidence>
<comment type="function">
    <text evidence="11">Secreted metalloproteinase that allows assimilation of proteinaceous substrates. Shows high activities on basic nuclear substrates such as histone and protamine.</text>
</comment>
<keyword evidence="8 11" id="KW-0862">Zinc</keyword>
<accession>A0ABY0HEH7</accession>
<gene>
    <name evidence="12" type="ORF">DL762_002075</name>
</gene>
<evidence type="ECO:0000256" key="6">
    <source>
        <dbReference type="ARBA" id="ARBA00022729"/>
    </source>
</evidence>
<dbReference type="PANTHER" id="PTHR37016">
    <property type="match status" value="1"/>
</dbReference>
<comment type="cofactor">
    <cofactor evidence="11">
        <name>Zn(2+)</name>
        <dbReference type="ChEBI" id="CHEBI:29105"/>
    </cofactor>
    <text evidence="11">Binds 1 zinc ion per subunit.</text>
</comment>
<dbReference type="Pfam" id="PF02102">
    <property type="entry name" value="Peptidase_M35"/>
    <property type="match status" value="2"/>
</dbReference>
<evidence type="ECO:0000313" key="13">
    <source>
        <dbReference type="Proteomes" id="UP000294003"/>
    </source>
</evidence>
<keyword evidence="4 11" id="KW-0165">Cleavage on pair of basic residues</keyword>
<keyword evidence="13" id="KW-1185">Reference proteome</keyword>
<evidence type="ECO:0000256" key="10">
    <source>
        <dbReference type="ARBA" id="ARBA00023145"/>
    </source>
</evidence>
<evidence type="ECO:0000256" key="2">
    <source>
        <dbReference type="ARBA" id="ARBA00010279"/>
    </source>
</evidence>
<name>A0ABY0HEH7_9PEZI</name>
<evidence type="ECO:0000313" key="12">
    <source>
        <dbReference type="EMBL" id="RYO91637.1"/>
    </source>
</evidence>
<keyword evidence="3 11" id="KW-0645">Protease</keyword>
<evidence type="ECO:0000256" key="9">
    <source>
        <dbReference type="ARBA" id="ARBA00023049"/>
    </source>
</evidence>
<evidence type="ECO:0000256" key="3">
    <source>
        <dbReference type="ARBA" id="ARBA00022670"/>
    </source>
</evidence>
<evidence type="ECO:0000256" key="4">
    <source>
        <dbReference type="ARBA" id="ARBA00022685"/>
    </source>
</evidence>
<keyword evidence="6" id="KW-0732">Signal</keyword>
<dbReference type="InterPro" id="IPR050414">
    <property type="entry name" value="Fungal_M35_metalloproteases"/>
</dbReference>
<comment type="catalytic activity">
    <reaction evidence="1 11">
        <text>Preferential cleavage of bonds with hydrophobic residues in P1'. Also 3-Asn-|-Gln-4 and 8-Gly-|-Ser-9 bonds in insulin B chain.</text>
        <dbReference type="EC" id="3.4.24.39"/>
    </reaction>
</comment>